<dbReference type="AlphaFoldDB" id="A0A7W8L6C3"/>
<accession>A0A7W8L6C3</accession>
<proteinExistence type="predicted"/>
<name>A0A7W8L6C3_9BURK</name>
<reference evidence="1 2" key="1">
    <citation type="submission" date="2020-08" db="EMBL/GenBank/DDBJ databases">
        <title>Genomic Encyclopedia of Type Strains, Phase IV (KMG-V): Genome sequencing to study the core and pangenomes of soil and plant-associated prokaryotes.</title>
        <authorList>
            <person name="Whitman W."/>
        </authorList>
    </citation>
    <scope>NUCLEOTIDE SEQUENCE [LARGE SCALE GENOMIC DNA]</scope>
    <source>
        <strain evidence="1 2">JPY162</strain>
    </source>
</reference>
<gene>
    <name evidence="1" type="ORF">HDG41_002065</name>
</gene>
<comment type="caution">
    <text evidence="1">The sequence shown here is derived from an EMBL/GenBank/DDBJ whole genome shotgun (WGS) entry which is preliminary data.</text>
</comment>
<sequence>MIQMMMASIGGSTAMPSMQVQRQVLMLRKAMGIAIVASGFAVIAAQALQHALGG</sequence>
<organism evidence="1 2">
    <name type="scientific">Paraburkholderia youngii</name>
    <dbReference type="NCBI Taxonomy" id="2782701"/>
    <lineage>
        <taxon>Bacteria</taxon>
        <taxon>Pseudomonadati</taxon>
        <taxon>Pseudomonadota</taxon>
        <taxon>Betaproteobacteria</taxon>
        <taxon>Burkholderiales</taxon>
        <taxon>Burkholderiaceae</taxon>
        <taxon>Paraburkholderia</taxon>
    </lineage>
</organism>
<dbReference type="EMBL" id="JACHDE010000003">
    <property type="protein sequence ID" value="MBB5400016.1"/>
    <property type="molecule type" value="Genomic_DNA"/>
</dbReference>
<protein>
    <submittedName>
        <fullName evidence="1">Uncharacterized protein</fullName>
    </submittedName>
</protein>
<evidence type="ECO:0000313" key="2">
    <source>
        <dbReference type="Proteomes" id="UP000592820"/>
    </source>
</evidence>
<dbReference type="RefSeq" id="WP_176367903.1">
    <property type="nucleotide sequence ID" value="NZ_JACHDE010000003.1"/>
</dbReference>
<dbReference type="Proteomes" id="UP000592820">
    <property type="component" value="Unassembled WGS sequence"/>
</dbReference>
<evidence type="ECO:0000313" key="1">
    <source>
        <dbReference type="EMBL" id="MBB5400016.1"/>
    </source>
</evidence>